<feature type="non-terminal residue" evidence="3">
    <location>
        <position position="1"/>
    </location>
</feature>
<keyword evidence="2" id="KW-1133">Transmembrane helix</keyword>
<dbReference type="AlphaFoldDB" id="A0A9P9AU18"/>
<keyword evidence="2" id="KW-0812">Transmembrane</keyword>
<gene>
    <name evidence="3" type="ORF">B0T10DRAFT_478924</name>
</gene>
<protein>
    <submittedName>
        <fullName evidence="3">Uncharacterized protein</fullName>
    </submittedName>
</protein>
<sequence length="75" mass="8283">MPGLVAHGSLLVVVLFLQAPWLYEDGNGRALRAAKCGSRRRISCDGENEIHATGSQRSHRHHGCKPLHVPDFNKL</sequence>
<comment type="caution">
    <text evidence="3">The sequence shown here is derived from an EMBL/GenBank/DDBJ whole genome shotgun (WGS) entry which is preliminary data.</text>
</comment>
<accession>A0A9P9AU18</accession>
<evidence type="ECO:0000313" key="4">
    <source>
        <dbReference type="Proteomes" id="UP000777438"/>
    </source>
</evidence>
<dbReference type="EMBL" id="JAGPYM010000004">
    <property type="protein sequence ID" value="KAH6895811.1"/>
    <property type="molecule type" value="Genomic_DNA"/>
</dbReference>
<keyword evidence="4" id="KW-1185">Reference proteome</keyword>
<evidence type="ECO:0000256" key="2">
    <source>
        <dbReference type="SAM" id="Phobius"/>
    </source>
</evidence>
<reference evidence="3 4" key="1">
    <citation type="journal article" date="2021" name="Nat. Commun.">
        <title>Genetic determinants of endophytism in the Arabidopsis root mycobiome.</title>
        <authorList>
            <person name="Mesny F."/>
            <person name="Miyauchi S."/>
            <person name="Thiergart T."/>
            <person name="Pickel B."/>
            <person name="Atanasova L."/>
            <person name="Karlsson M."/>
            <person name="Huettel B."/>
            <person name="Barry K.W."/>
            <person name="Haridas S."/>
            <person name="Chen C."/>
            <person name="Bauer D."/>
            <person name="Andreopoulos W."/>
            <person name="Pangilinan J."/>
            <person name="LaButti K."/>
            <person name="Riley R."/>
            <person name="Lipzen A."/>
            <person name="Clum A."/>
            <person name="Drula E."/>
            <person name="Henrissat B."/>
            <person name="Kohler A."/>
            <person name="Grigoriev I.V."/>
            <person name="Martin F.M."/>
            <person name="Hacquard S."/>
        </authorList>
    </citation>
    <scope>NUCLEOTIDE SEQUENCE [LARGE SCALE GENOMIC DNA]</scope>
    <source>
        <strain evidence="3 4">MPI-CAGE-CH-0241</strain>
    </source>
</reference>
<evidence type="ECO:0000256" key="1">
    <source>
        <dbReference type="SAM" id="MobiDB-lite"/>
    </source>
</evidence>
<feature type="region of interest" description="Disordered" evidence="1">
    <location>
        <begin position="52"/>
        <end position="75"/>
    </location>
</feature>
<name>A0A9P9AU18_9HYPO</name>
<dbReference type="Proteomes" id="UP000777438">
    <property type="component" value="Unassembled WGS sequence"/>
</dbReference>
<evidence type="ECO:0000313" key="3">
    <source>
        <dbReference type="EMBL" id="KAH6895811.1"/>
    </source>
</evidence>
<keyword evidence="2" id="KW-0472">Membrane</keyword>
<proteinExistence type="predicted"/>
<feature type="transmembrane region" description="Helical" evidence="2">
    <location>
        <begin position="6"/>
        <end position="23"/>
    </location>
</feature>
<organism evidence="3 4">
    <name type="scientific">Thelonectria olida</name>
    <dbReference type="NCBI Taxonomy" id="1576542"/>
    <lineage>
        <taxon>Eukaryota</taxon>
        <taxon>Fungi</taxon>
        <taxon>Dikarya</taxon>
        <taxon>Ascomycota</taxon>
        <taxon>Pezizomycotina</taxon>
        <taxon>Sordariomycetes</taxon>
        <taxon>Hypocreomycetidae</taxon>
        <taxon>Hypocreales</taxon>
        <taxon>Nectriaceae</taxon>
        <taxon>Thelonectria</taxon>
    </lineage>
</organism>